<keyword evidence="10" id="KW-0998">Cell outer membrane</keyword>
<dbReference type="Pfam" id="PF05662">
    <property type="entry name" value="YadA_stalk"/>
    <property type="match status" value="3"/>
</dbReference>
<dbReference type="InterPro" id="IPR005594">
    <property type="entry name" value="YadA_C"/>
</dbReference>
<evidence type="ECO:0000259" key="13">
    <source>
        <dbReference type="Pfam" id="PF05658"/>
    </source>
</evidence>
<evidence type="ECO:0000256" key="1">
    <source>
        <dbReference type="ARBA" id="ARBA00004241"/>
    </source>
</evidence>
<dbReference type="InterPro" id="IPR024973">
    <property type="entry name" value="ESPR"/>
</dbReference>
<organism evidence="16 17">
    <name type="scientific">Pasteurella oralis</name>
    <dbReference type="NCBI Taxonomy" id="1071947"/>
    <lineage>
        <taxon>Bacteria</taxon>
        <taxon>Pseudomonadati</taxon>
        <taxon>Pseudomonadota</taxon>
        <taxon>Gammaproteobacteria</taxon>
        <taxon>Pasteurellales</taxon>
        <taxon>Pasteurellaceae</taxon>
        <taxon>Pasteurella</taxon>
    </lineage>
</organism>
<protein>
    <submittedName>
        <fullName evidence="16">YadA-like family protein</fullName>
    </submittedName>
</protein>
<dbReference type="Gene3D" id="3.30.1300.30">
    <property type="entry name" value="GSPII I/J protein-like"/>
    <property type="match status" value="1"/>
</dbReference>
<dbReference type="Gene3D" id="1.20.5.170">
    <property type="match status" value="2"/>
</dbReference>
<feature type="domain" description="Trimeric autotransporter adhesin YadA-like head" evidence="13">
    <location>
        <begin position="351"/>
        <end position="377"/>
    </location>
</feature>
<dbReference type="SUPFAM" id="SSF101967">
    <property type="entry name" value="Adhesin YadA, collagen-binding domain"/>
    <property type="match status" value="5"/>
</dbReference>
<evidence type="ECO:0000256" key="8">
    <source>
        <dbReference type="ARBA" id="ARBA00022927"/>
    </source>
</evidence>
<feature type="domain" description="Trimeric autotransporter adhesin YadA-like head" evidence="13">
    <location>
        <begin position="301"/>
        <end position="324"/>
    </location>
</feature>
<keyword evidence="17" id="KW-1185">Reference proteome</keyword>
<dbReference type="Proteomes" id="UP001597420">
    <property type="component" value="Unassembled WGS sequence"/>
</dbReference>
<evidence type="ECO:0000256" key="9">
    <source>
        <dbReference type="ARBA" id="ARBA00023136"/>
    </source>
</evidence>
<keyword evidence="7" id="KW-0732">Signal</keyword>
<feature type="domain" description="Trimeric autotransporter adhesin YadA-like head" evidence="13">
    <location>
        <begin position="841"/>
        <end position="867"/>
    </location>
</feature>
<feature type="domain" description="Trimeric autotransporter adhesin YadA-like C-terminal membrane anchor" evidence="12">
    <location>
        <begin position="1385"/>
        <end position="1445"/>
    </location>
</feature>
<evidence type="ECO:0000256" key="4">
    <source>
        <dbReference type="ARBA" id="ARBA00022448"/>
    </source>
</evidence>
<dbReference type="EMBL" id="JBHUFP010000003">
    <property type="protein sequence ID" value="MFD1805003.1"/>
    <property type="molecule type" value="Genomic_DNA"/>
</dbReference>
<feature type="domain" description="Trimeric autotransporter adhesin YadA-like head" evidence="13">
    <location>
        <begin position="277"/>
        <end position="299"/>
    </location>
</feature>
<accession>A0ABW4NRJ6</accession>
<feature type="domain" description="Trimeric autotransporter adhesin YadA-like head" evidence="13">
    <location>
        <begin position="508"/>
        <end position="532"/>
    </location>
</feature>
<feature type="domain" description="Trimeric autotransporter adhesin YadA-like stalk" evidence="14">
    <location>
        <begin position="908"/>
        <end position="941"/>
    </location>
</feature>
<feature type="domain" description="Trimeric autotransporter adhesin YadA-like stalk" evidence="14">
    <location>
        <begin position="1321"/>
        <end position="1361"/>
    </location>
</feature>
<feature type="domain" description="Trimeric autotransporter adhesin YadA-like head" evidence="13">
    <location>
        <begin position="638"/>
        <end position="664"/>
    </location>
</feature>
<evidence type="ECO:0000259" key="15">
    <source>
        <dbReference type="Pfam" id="PF13018"/>
    </source>
</evidence>
<feature type="domain" description="Trimeric autotransporter adhesin YadA-like head" evidence="13">
    <location>
        <begin position="608"/>
        <end position="634"/>
    </location>
</feature>
<evidence type="ECO:0000256" key="3">
    <source>
        <dbReference type="ARBA" id="ARBA00005848"/>
    </source>
</evidence>
<keyword evidence="5" id="KW-1134">Transmembrane beta strand</keyword>
<dbReference type="Gene3D" id="2.20.70.140">
    <property type="match status" value="1"/>
</dbReference>
<feature type="domain" description="Trimeric autotransporter adhesin YadA-like head" evidence="13">
    <location>
        <begin position="552"/>
        <end position="578"/>
    </location>
</feature>
<comment type="caution">
    <text evidence="16">The sequence shown here is derived from an EMBL/GenBank/DDBJ whole genome shotgun (WGS) entry which is preliminary data.</text>
</comment>
<reference evidence="17" key="1">
    <citation type="journal article" date="2019" name="Int. J. Syst. Evol. Microbiol.">
        <title>The Global Catalogue of Microorganisms (GCM) 10K type strain sequencing project: providing services to taxonomists for standard genome sequencing and annotation.</title>
        <authorList>
            <consortium name="The Broad Institute Genomics Platform"/>
            <consortium name="The Broad Institute Genome Sequencing Center for Infectious Disease"/>
            <person name="Wu L."/>
            <person name="Ma J."/>
        </authorList>
    </citation>
    <scope>NUCLEOTIDE SEQUENCE [LARGE SCALE GENOMIC DNA]</scope>
    <source>
        <strain evidence="17">CCM 7950</strain>
    </source>
</reference>
<evidence type="ECO:0000256" key="7">
    <source>
        <dbReference type="ARBA" id="ARBA00022729"/>
    </source>
</evidence>
<feature type="domain" description="Trimeric autotransporter adhesin YadA-like head" evidence="13">
    <location>
        <begin position="795"/>
        <end position="817"/>
    </location>
</feature>
<feature type="domain" description="Trimeric autotransporter adhesin YadA-like head" evidence="13">
    <location>
        <begin position="674"/>
        <end position="694"/>
    </location>
</feature>
<evidence type="ECO:0000256" key="6">
    <source>
        <dbReference type="ARBA" id="ARBA00022692"/>
    </source>
</evidence>
<feature type="domain" description="Trimeric autotransporter adhesin YadA-like head" evidence="13">
    <location>
        <begin position="764"/>
        <end position="787"/>
    </location>
</feature>
<feature type="domain" description="Trimeric autotransporter adhesin YadA-like head" evidence="13">
    <location>
        <begin position="736"/>
        <end position="758"/>
    </location>
</feature>
<feature type="domain" description="ESPR" evidence="15">
    <location>
        <begin position="1"/>
        <end position="48"/>
    </location>
</feature>
<sequence>MNKIYRTLWNTATQSWIVVSELAKSGGKSASAKTGLVNGVSGVSLTLTTVTASLLFVSGQVGAVDIVGNKFTLPTNTDGNYCFFDKATESVICGDENTKTVDKFNNKTPKSVVIGKGAVNEGESNVAVGATAKTGATTAAIAIGNAAQANKDYAIAVGHEAQGNGKWDISIGRLAGQNATPANNSEGRNIAIGDGALKDGKNVNNNTALGTSAGQRLSGTHNVIMGTYANADEAVQSALAGSTITEIKAKQTSDNKYYIEASNTVALGHRALATQLAAVAIGQQAKALGSQTIATGNGAKASGSGSVATGSNSISTGTSSIAIGGTVNSAESTKTIASDHYAIAMGNGAHATKSDTVAVGRNAKAAGQGTIAIGYNSGVLKLSTETTDAIVAATDAVFIGNKAGYKSNNNRMQVSIGKDSGEGIVGTENITFGNGAGKNTKGNTNVAISSRAGQNVEGHDNFAALIEAGQNIKGVNNIAIGKHAGRGTDANQKLAINNTIALGKSALASKDDGIAIGQDSKTQATNAIAIGRSTTISDTGLGSVAIGAYSSANGVNSAAIGQKAEASGQNSFAGGQDSHATGKSSIAIGDGAKSSSDSSISVGTYSKASAGGTTALGYKSNAQGYRSSALGSEASATAISTSSVAVGDKSQVNAVKGVAIGYNAQAIGGETANIAIGDSAKADASGAIVLGTKAEASSLTGTDGKKYGAYSAIVIGTEAKAIAQQAQNGKYENPKDAIAIGTKAEAHYASAIALGAGAKSDTKAQAVSIGYNSNAKGYQAIAFGSEAKTTENAGSSIALGTKAHTRAAFSLAFGSEAETGFDGGSLTDGAGAIALGQKAKAKKQSSIALGQDAIADHKDAVALGSGSQTADAIATTQATVNGFTYSGFAGTAPTSTVSIGKAGAERTITNVAAGRITKDSTDAINGSQLYLALNTLGHVGDTLVTNVLGGDAAIVKTGDTAGTLTMSNIGGTGKGTIHEAIQSVNNTAKAAKTEVVQGNNIVVTETVGTDGNKVYTVATAKEVNFDKTTVGSVVIDKNTNDITGLANKELTSPDFGTKGRAATEEQLSKAVNQVTGILGGDAKFENGALTMTNIGDTGATTIHDAIKNVNAVAKAAKTTVKQGDNIVVTEEVANDGSKTYTVATKKDVKFDSAVAGGTKIDSNGLTFVNDDGSKVDNSPSISKTGINAGNQKVANVANGDVSQNSKDAVNGSQLFAQAEGVKNIIGGNTTYDPTTGTYTNANIGGTGKNNISDAIKASRNEVSAGKNMTVTPTLGANGQTIYEVATKDNVEFKEIKVGPSVTINESGLQAGNIKVDATSNKISGLAKGDVSATSTDAVNGSQLHELSQKINQQGNNYNALDKRINNVDRKLRAGIAGANAVAGLPQAYIPGKSMVAIATSTYKGENAVALGMSRISDNGKVIIKLTGNTNSRGDFGGSIGAGYQW</sequence>
<evidence type="ECO:0000256" key="11">
    <source>
        <dbReference type="SAM" id="MobiDB-lite"/>
    </source>
</evidence>
<dbReference type="Gene3D" id="2.150.10.10">
    <property type="entry name" value="Serralysin-like metalloprotease, C-terminal"/>
    <property type="match status" value="7"/>
</dbReference>
<keyword evidence="6" id="KW-0812">Transmembrane</keyword>
<evidence type="ECO:0000313" key="17">
    <source>
        <dbReference type="Proteomes" id="UP001597420"/>
    </source>
</evidence>
<evidence type="ECO:0000313" key="16">
    <source>
        <dbReference type="EMBL" id="MFD1805003.1"/>
    </source>
</evidence>
<keyword evidence="8" id="KW-0653">Protein transport</keyword>
<keyword evidence="9" id="KW-0472">Membrane</keyword>
<name>A0ABW4NRJ6_9PAST</name>
<dbReference type="CDD" id="cd12820">
    <property type="entry name" value="LbR_YadA-like"/>
    <property type="match status" value="3"/>
</dbReference>
<comment type="similarity">
    <text evidence="3">Belongs to the autotransporter-2 (AT-2) (TC 1.B.40) family.</text>
</comment>
<dbReference type="InterPro" id="IPR008640">
    <property type="entry name" value="Adhesin_Head_dom"/>
</dbReference>
<keyword evidence="4" id="KW-0813">Transport</keyword>
<feature type="region of interest" description="Disordered" evidence="11">
    <location>
        <begin position="568"/>
        <end position="600"/>
    </location>
</feature>
<dbReference type="RefSeq" id="WP_379095322.1">
    <property type="nucleotide sequence ID" value="NZ_JBHUFP010000003.1"/>
</dbReference>
<dbReference type="InterPro" id="IPR011049">
    <property type="entry name" value="Serralysin-like_metalloprot_C"/>
</dbReference>
<dbReference type="Pfam" id="PF13018">
    <property type="entry name" value="ESPR"/>
    <property type="match status" value="1"/>
</dbReference>
<evidence type="ECO:0000259" key="12">
    <source>
        <dbReference type="Pfam" id="PF03895"/>
    </source>
</evidence>
<evidence type="ECO:0000256" key="2">
    <source>
        <dbReference type="ARBA" id="ARBA00004442"/>
    </source>
</evidence>
<evidence type="ECO:0000256" key="10">
    <source>
        <dbReference type="ARBA" id="ARBA00023237"/>
    </source>
</evidence>
<feature type="compositionally biased region" description="Low complexity" evidence="11">
    <location>
        <begin position="587"/>
        <end position="600"/>
    </location>
</feature>
<evidence type="ECO:0000259" key="14">
    <source>
        <dbReference type="Pfam" id="PF05662"/>
    </source>
</evidence>
<dbReference type="SUPFAM" id="SSF54523">
    <property type="entry name" value="Pili subunits"/>
    <property type="match status" value="1"/>
</dbReference>
<feature type="domain" description="Trimeric autotransporter adhesin YadA-like head" evidence="13">
    <location>
        <begin position="580"/>
        <end position="606"/>
    </location>
</feature>
<evidence type="ECO:0000256" key="5">
    <source>
        <dbReference type="ARBA" id="ARBA00022452"/>
    </source>
</evidence>
<proteinExistence type="inferred from homology"/>
<gene>
    <name evidence="16" type="ORF">ACFSAV_01195</name>
</gene>
<dbReference type="InterPro" id="IPR008635">
    <property type="entry name" value="Coiled_stalk_dom"/>
</dbReference>
<comment type="subcellular location">
    <subcellularLocation>
        <location evidence="2">Cell outer membrane</location>
    </subcellularLocation>
    <subcellularLocation>
        <location evidence="1">Cell surface</location>
    </subcellularLocation>
</comment>
<feature type="domain" description="Trimeric autotransporter adhesin YadA-like head" evidence="13">
    <location>
        <begin position="140"/>
        <end position="161"/>
    </location>
</feature>
<dbReference type="InterPro" id="IPR045584">
    <property type="entry name" value="Pilin-like"/>
</dbReference>
<dbReference type="Pfam" id="PF05658">
    <property type="entry name" value="YadA_head"/>
    <property type="match status" value="14"/>
</dbReference>
<dbReference type="Pfam" id="PF03895">
    <property type="entry name" value="YadA_anchor"/>
    <property type="match status" value="1"/>
</dbReference>
<feature type="compositionally biased region" description="Polar residues" evidence="11">
    <location>
        <begin position="568"/>
        <end position="584"/>
    </location>
</feature>
<feature type="domain" description="Trimeric autotransporter adhesin YadA-like stalk" evidence="14">
    <location>
        <begin position="1192"/>
        <end position="1230"/>
    </location>
</feature>